<gene>
    <name evidence="3" type="primary">gb27957</name>
    <name evidence="3" type="ORF">PR202_gb27957</name>
</gene>
<name>A0AAV5FT37_ELECO</name>
<evidence type="ECO:0000256" key="2">
    <source>
        <dbReference type="SAM" id="Phobius"/>
    </source>
</evidence>
<dbReference type="EMBL" id="BQKI01000097">
    <property type="protein sequence ID" value="GJN38878.1"/>
    <property type="molecule type" value="Genomic_DNA"/>
</dbReference>
<evidence type="ECO:0000313" key="3">
    <source>
        <dbReference type="EMBL" id="GJN38878.1"/>
    </source>
</evidence>
<feature type="transmembrane region" description="Helical" evidence="2">
    <location>
        <begin position="66"/>
        <end position="89"/>
    </location>
</feature>
<keyword evidence="4" id="KW-1185">Reference proteome</keyword>
<dbReference type="Proteomes" id="UP001054889">
    <property type="component" value="Unassembled WGS sequence"/>
</dbReference>
<evidence type="ECO:0000313" key="4">
    <source>
        <dbReference type="Proteomes" id="UP001054889"/>
    </source>
</evidence>
<protein>
    <submittedName>
        <fullName evidence="3">Uncharacterized protein</fullName>
    </submittedName>
</protein>
<feature type="transmembrane region" description="Helical" evidence="2">
    <location>
        <begin position="40"/>
        <end position="60"/>
    </location>
</feature>
<organism evidence="3 4">
    <name type="scientific">Eleusine coracana subsp. coracana</name>
    <dbReference type="NCBI Taxonomy" id="191504"/>
    <lineage>
        <taxon>Eukaryota</taxon>
        <taxon>Viridiplantae</taxon>
        <taxon>Streptophyta</taxon>
        <taxon>Embryophyta</taxon>
        <taxon>Tracheophyta</taxon>
        <taxon>Spermatophyta</taxon>
        <taxon>Magnoliopsida</taxon>
        <taxon>Liliopsida</taxon>
        <taxon>Poales</taxon>
        <taxon>Poaceae</taxon>
        <taxon>PACMAD clade</taxon>
        <taxon>Chloridoideae</taxon>
        <taxon>Cynodonteae</taxon>
        <taxon>Eleusininae</taxon>
        <taxon>Eleusine</taxon>
    </lineage>
</organism>
<reference evidence="3" key="2">
    <citation type="submission" date="2021-12" db="EMBL/GenBank/DDBJ databases">
        <title>Resequencing data analysis of finger millet.</title>
        <authorList>
            <person name="Hatakeyama M."/>
            <person name="Aluri S."/>
            <person name="Balachadran M.T."/>
            <person name="Sivarajan S.R."/>
            <person name="Poveda L."/>
            <person name="Shimizu-Inatsugi R."/>
            <person name="Schlapbach R."/>
            <person name="Sreeman S.M."/>
            <person name="Shimizu K.K."/>
        </authorList>
    </citation>
    <scope>NUCLEOTIDE SEQUENCE</scope>
</reference>
<dbReference type="AlphaFoldDB" id="A0AAV5FT37"/>
<keyword evidence="2" id="KW-1133">Transmembrane helix</keyword>
<feature type="compositionally biased region" description="Low complexity" evidence="1">
    <location>
        <begin position="15"/>
        <end position="39"/>
    </location>
</feature>
<keyword evidence="2" id="KW-0472">Membrane</keyword>
<keyword evidence="2" id="KW-0812">Transmembrane</keyword>
<accession>A0AAV5FT37</accession>
<evidence type="ECO:0000256" key="1">
    <source>
        <dbReference type="SAM" id="MobiDB-lite"/>
    </source>
</evidence>
<comment type="caution">
    <text evidence="3">The sequence shown here is derived from an EMBL/GenBank/DDBJ whole genome shotgun (WGS) entry which is preliminary data.</text>
</comment>
<sequence length="97" mass="10656">MSSCGGRRGRRCGRATRTGCGTSASGTSTGRRRSSSPGSMHALGAHALVKPLMMVYLCLWPDRSSWPLSLLLLHCWVRLVLNLPLFLCFDKVRCMAM</sequence>
<feature type="region of interest" description="Disordered" evidence="1">
    <location>
        <begin position="1"/>
        <end position="39"/>
    </location>
</feature>
<proteinExistence type="predicted"/>
<reference evidence="3" key="1">
    <citation type="journal article" date="2018" name="DNA Res.">
        <title>Multiple hybrid de novo genome assembly of finger millet, an orphan allotetraploid crop.</title>
        <authorList>
            <person name="Hatakeyama M."/>
            <person name="Aluri S."/>
            <person name="Balachadran M.T."/>
            <person name="Sivarajan S.R."/>
            <person name="Patrignani A."/>
            <person name="Gruter S."/>
            <person name="Poveda L."/>
            <person name="Shimizu-Inatsugi R."/>
            <person name="Baeten J."/>
            <person name="Francoijs K.J."/>
            <person name="Nataraja K.N."/>
            <person name="Reddy Y.A.N."/>
            <person name="Phadnis S."/>
            <person name="Ravikumar R.L."/>
            <person name="Schlapbach R."/>
            <person name="Sreeman S.M."/>
            <person name="Shimizu K.K."/>
        </authorList>
    </citation>
    <scope>NUCLEOTIDE SEQUENCE</scope>
</reference>